<sequence length="73" mass="8579">MIDQSDDEYPPEAYIAPRLMDLLELFRDMPAPVRERFLRESQRVAALPPEVQASLTRGMMMYMLENDVDLPRH</sequence>
<dbReference type="AlphaFoldDB" id="K9DFV3"/>
<comment type="caution">
    <text evidence="1">The sequence shown here is derived from an EMBL/GenBank/DDBJ whole genome shotgun (WGS) entry which is preliminary data.</text>
</comment>
<protein>
    <submittedName>
        <fullName evidence="1">Uncharacterized protein</fullName>
    </submittedName>
</protein>
<dbReference type="Proteomes" id="UP000009874">
    <property type="component" value="Unassembled WGS sequence"/>
</dbReference>
<dbReference type="PATRIC" id="fig|883126.3.peg.2511"/>
<organism evidence="1 2">
    <name type="scientific">Massilia timonae CCUG 45783</name>
    <dbReference type="NCBI Taxonomy" id="883126"/>
    <lineage>
        <taxon>Bacteria</taxon>
        <taxon>Pseudomonadati</taxon>
        <taxon>Pseudomonadota</taxon>
        <taxon>Betaproteobacteria</taxon>
        <taxon>Burkholderiales</taxon>
        <taxon>Oxalobacteraceae</taxon>
        <taxon>Telluria group</taxon>
        <taxon>Massilia</taxon>
    </lineage>
</organism>
<name>K9DFV3_9BURK</name>
<evidence type="ECO:0000313" key="1">
    <source>
        <dbReference type="EMBL" id="EKU82171.1"/>
    </source>
</evidence>
<proteinExistence type="predicted"/>
<dbReference type="EMBL" id="AGZI01000029">
    <property type="protein sequence ID" value="EKU82171.1"/>
    <property type="molecule type" value="Genomic_DNA"/>
</dbReference>
<evidence type="ECO:0000313" key="2">
    <source>
        <dbReference type="Proteomes" id="UP000009874"/>
    </source>
</evidence>
<dbReference type="RefSeq" id="WP_005666853.1">
    <property type="nucleotide sequence ID" value="NZ_JH992923.1"/>
</dbReference>
<accession>K9DFV3</accession>
<keyword evidence="2" id="KW-1185">Reference proteome</keyword>
<reference evidence="1 2" key="1">
    <citation type="submission" date="2012-09" db="EMBL/GenBank/DDBJ databases">
        <title>The Genome Sequence of Massilia timonae CCUG 45783.</title>
        <authorList>
            <consortium name="The Broad Institute Genome Sequencing Platform"/>
            <person name="Earl A."/>
            <person name="Ward D."/>
            <person name="Feldgarden M."/>
            <person name="Gevers D."/>
            <person name="Huys G."/>
            <person name="Walker B."/>
            <person name="Young S.K."/>
            <person name="Zeng Q."/>
            <person name="Gargeya S."/>
            <person name="Fitzgerald M."/>
            <person name="Haas B."/>
            <person name="Abouelleil A."/>
            <person name="Alvarado L."/>
            <person name="Arachchi H.M."/>
            <person name="Berlin A.M."/>
            <person name="Chapman S.B."/>
            <person name="Goldberg J."/>
            <person name="Griggs A."/>
            <person name="Gujja S."/>
            <person name="Hansen M."/>
            <person name="Howarth C."/>
            <person name="Imamovic A."/>
            <person name="Larimer J."/>
            <person name="McCowen C."/>
            <person name="Montmayeur A."/>
            <person name="Murphy C."/>
            <person name="Neiman D."/>
            <person name="Pearson M."/>
            <person name="Priest M."/>
            <person name="Roberts A."/>
            <person name="Saif S."/>
            <person name="Shea T."/>
            <person name="Sisk P."/>
            <person name="Sykes S."/>
            <person name="Wortman J."/>
            <person name="Nusbaum C."/>
            <person name="Birren B."/>
        </authorList>
    </citation>
    <scope>NUCLEOTIDE SEQUENCE [LARGE SCALE GENOMIC DNA]</scope>
    <source>
        <strain evidence="1 2">CCUG 45783</strain>
    </source>
</reference>
<dbReference type="HOGENOM" id="CLU_2700440_0_0_4"/>
<gene>
    <name evidence="1" type="ORF">HMPREF9710_02482</name>
</gene>